<keyword evidence="3" id="KW-1003">Cell membrane</keyword>
<keyword evidence="7 9" id="KW-0472">Membrane</keyword>
<sequence length="148" mass="16764">MLNLLLIVLVVVDVLLRWFFSLTAAWVIELEWHLFSLIFLLGIPYALQQDRHVRVDLFYENFQPADKRLVNLIGGILFLLPWAVVLLYFSTLYAYESWVSSEGSPNPNGIPYYFPIKAVVPFAAGLLILQGIAECYRAATGAPQSEEA</sequence>
<keyword evidence="12" id="KW-1185">Reference proteome</keyword>
<dbReference type="EMBL" id="SRSF01000001">
    <property type="protein sequence ID" value="THH42106.1"/>
    <property type="molecule type" value="Genomic_DNA"/>
</dbReference>
<comment type="subcellular location">
    <subcellularLocation>
        <location evidence="1">Cell inner membrane</location>
        <topology evidence="1">Multi-pass membrane protein</topology>
    </subcellularLocation>
</comment>
<evidence type="ECO:0000313" key="11">
    <source>
        <dbReference type="EMBL" id="THH42106.1"/>
    </source>
</evidence>
<feature type="transmembrane region" description="Helical" evidence="9">
    <location>
        <begin position="32"/>
        <end position="48"/>
    </location>
</feature>
<feature type="transmembrane region" description="Helical" evidence="9">
    <location>
        <begin position="69"/>
        <end position="90"/>
    </location>
</feature>
<evidence type="ECO:0000256" key="5">
    <source>
        <dbReference type="ARBA" id="ARBA00022692"/>
    </source>
</evidence>
<name>A0A4S4NPV9_9BACT</name>
<keyword evidence="4" id="KW-0997">Cell inner membrane</keyword>
<evidence type="ECO:0000256" key="2">
    <source>
        <dbReference type="ARBA" id="ARBA00022448"/>
    </source>
</evidence>
<evidence type="ECO:0000259" key="10">
    <source>
        <dbReference type="Pfam" id="PF04290"/>
    </source>
</evidence>
<evidence type="ECO:0000256" key="9">
    <source>
        <dbReference type="SAM" id="Phobius"/>
    </source>
</evidence>
<dbReference type="PANTHER" id="PTHR35011:SF4">
    <property type="entry name" value="SLL1102 PROTEIN"/>
    <property type="match status" value="1"/>
</dbReference>
<dbReference type="GO" id="GO:0005886">
    <property type="term" value="C:plasma membrane"/>
    <property type="evidence" value="ECO:0007669"/>
    <property type="project" value="UniProtKB-SubCell"/>
</dbReference>
<evidence type="ECO:0000256" key="1">
    <source>
        <dbReference type="ARBA" id="ARBA00004429"/>
    </source>
</evidence>
<comment type="caution">
    <text evidence="11">The sequence shown here is derived from an EMBL/GenBank/DDBJ whole genome shotgun (WGS) entry which is preliminary data.</text>
</comment>
<evidence type="ECO:0000256" key="4">
    <source>
        <dbReference type="ARBA" id="ARBA00022519"/>
    </source>
</evidence>
<protein>
    <submittedName>
        <fullName evidence="11">TRAP transporter small permease subunit</fullName>
    </submittedName>
</protein>
<evidence type="ECO:0000256" key="8">
    <source>
        <dbReference type="ARBA" id="ARBA00038436"/>
    </source>
</evidence>
<dbReference type="Pfam" id="PF04290">
    <property type="entry name" value="DctQ"/>
    <property type="match status" value="1"/>
</dbReference>
<dbReference type="OrthoDB" id="9795655at2"/>
<dbReference type="InterPro" id="IPR007387">
    <property type="entry name" value="TRAP_DctQ"/>
</dbReference>
<keyword evidence="5 9" id="KW-0812">Transmembrane</keyword>
<dbReference type="PANTHER" id="PTHR35011">
    <property type="entry name" value="2,3-DIKETO-L-GULONATE TRAP TRANSPORTER SMALL PERMEASE PROTEIN YIAM"/>
    <property type="match status" value="1"/>
</dbReference>
<dbReference type="InterPro" id="IPR055348">
    <property type="entry name" value="DctQ"/>
</dbReference>
<reference evidence="11 12" key="1">
    <citation type="submission" date="2019-04" db="EMBL/GenBank/DDBJ databases">
        <title>Lewinella litorea sp. nov., isolated from a marine sand.</title>
        <authorList>
            <person name="Yoon J.-H."/>
        </authorList>
    </citation>
    <scope>NUCLEOTIDE SEQUENCE [LARGE SCALE GENOMIC DNA]</scope>
    <source>
        <strain evidence="11 12">HSMS-39</strain>
    </source>
</reference>
<proteinExistence type="inferred from homology"/>
<gene>
    <name evidence="11" type="ORF">E4021_02710</name>
</gene>
<feature type="domain" description="Tripartite ATP-independent periplasmic transporters DctQ component" evidence="10">
    <location>
        <begin position="6"/>
        <end position="140"/>
    </location>
</feature>
<keyword evidence="2" id="KW-0813">Transport</keyword>
<evidence type="ECO:0000256" key="3">
    <source>
        <dbReference type="ARBA" id="ARBA00022475"/>
    </source>
</evidence>
<dbReference type="Proteomes" id="UP000308528">
    <property type="component" value="Unassembled WGS sequence"/>
</dbReference>
<evidence type="ECO:0000256" key="6">
    <source>
        <dbReference type="ARBA" id="ARBA00022989"/>
    </source>
</evidence>
<organism evidence="11 12">
    <name type="scientific">Neolewinella litorea</name>
    <dbReference type="NCBI Taxonomy" id="2562452"/>
    <lineage>
        <taxon>Bacteria</taxon>
        <taxon>Pseudomonadati</taxon>
        <taxon>Bacteroidota</taxon>
        <taxon>Saprospiria</taxon>
        <taxon>Saprospirales</taxon>
        <taxon>Lewinellaceae</taxon>
        <taxon>Neolewinella</taxon>
    </lineage>
</organism>
<comment type="similarity">
    <text evidence="8">Belongs to the TRAP transporter small permease family.</text>
</comment>
<feature type="transmembrane region" description="Helical" evidence="9">
    <location>
        <begin position="110"/>
        <end position="129"/>
    </location>
</feature>
<evidence type="ECO:0000256" key="7">
    <source>
        <dbReference type="ARBA" id="ARBA00023136"/>
    </source>
</evidence>
<accession>A0A4S4NPV9</accession>
<keyword evidence="6 9" id="KW-1133">Transmembrane helix</keyword>
<dbReference type="AlphaFoldDB" id="A0A4S4NPV9"/>
<evidence type="ECO:0000313" key="12">
    <source>
        <dbReference type="Proteomes" id="UP000308528"/>
    </source>
</evidence>